<organism evidence="2 3">
    <name type="scientific">Perkinsus olseni</name>
    <name type="common">Perkinsus atlanticus</name>
    <dbReference type="NCBI Taxonomy" id="32597"/>
    <lineage>
        <taxon>Eukaryota</taxon>
        <taxon>Sar</taxon>
        <taxon>Alveolata</taxon>
        <taxon>Perkinsozoa</taxon>
        <taxon>Perkinsea</taxon>
        <taxon>Perkinsida</taxon>
        <taxon>Perkinsidae</taxon>
        <taxon>Perkinsus</taxon>
    </lineage>
</organism>
<dbReference type="AlphaFoldDB" id="A0A7J6PNY3"/>
<dbReference type="Proteomes" id="UP000541610">
    <property type="component" value="Unassembled WGS sequence"/>
</dbReference>
<feature type="region of interest" description="Disordered" evidence="1">
    <location>
        <begin position="499"/>
        <end position="544"/>
    </location>
</feature>
<gene>
    <name evidence="2" type="ORF">FOZ60_009932</name>
</gene>
<reference evidence="2 3" key="1">
    <citation type="submission" date="2020-04" db="EMBL/GenBank/DDBJ databases">
        <title>Perkinsus olseni comparative genomics.</title>
        <authorList>
            <person name="Bogema D.R."/>
        </authorList>
    </citation>
    <scope>NUCLEOTIDE SEQUENCE [LARGE SCALE GENOMIC DNA]</scope>
    <source>
        <strain evidence="2">00978-12</strain>
    </source>
</reference>
<dbReference type="EMBL" id="JABANP010000004">
    <property type="protein sequence ID" value="KAF4697310.1"/>
    <property type="molecule type" value="Genomic_DNA"/>
</dbReference>
<proteinExistence type="predicted"/>
<dbReference type="OrthoDB" id="449416at2759"/>
<evidence type="ECO:0000256" key="1">
    <source>
        <dbReference type="SAM" id="MobiDB-lite"/>
    </source>
</evidence>
<accession>A0A7J6PNY3</accession>
<evidence type="ECO:0000313" key="3">
    <source>
        <dbReference type="Proteomes" id="UP000541610"/>
    </source>
</evidence>
<evidence type="ECO:0000313" key="2">
    <source>
        <dbReference type="EMBL" id="KAF4697310.1"/>
    </source>
</evidence>
<protein>
    <submittedName>
        <fullName evidence="2">Uncharacterized protein</fullName>
    </submittedName>
</protein>
<name>A0A7J6PNY3_PEROL</name>
<sequence length="544" mass="62440">MGASLHIQQQQQQHKAGRLPPRRGLPIMVHPNRVKIALGDIDGIDMDDFTLAVTETVPFAYKYHHPSNRSRRVPDDNILKRVSSRVEERLPDLTDTQLIKILLAFDRIRPKLIHRAAHPQRYFLSRPLAYINQPFMTSLYQAIRPTSINNTKVLLALFTAYARSAIDHPQWIRSVMDHACDTWLPNTPPSPRELADIALALSSTRVKNHDRFLHILTDEIEDNFDQFDEDAIGDVVRAFLSMRYGNEQFFEVLGRELPHRIHEYRWWNLIDIAELYMKLKWPAEKDPDMILRFGNEVWKYHRVMNGKYVARALRVLAFLETSDRRTFRSLIRRIPHHIINLSPTLLAQTITAAAIVGHNPTKMYCRVRGSVLYQRLCRRLSRRVHEVGPHDLAQAVYSLMMVGSRQEYFFEQIVLCIMDDPLRFHLQQLAAFARAFKTLNFVPSVDILSLFADKTQLRGCSIDALATVAALGLGDLQNAALDILTSGVDDNIYTKREAGGKYTWGKPTDPPADAALDKGDPNYDSEEEQQQQQSTKQQETASSK</sequence>
<feature type="compositionally biased region" description="Low complexity" evidence="1">
    <location>
        <begin position="530"/>
        <end position="544"/>
    </location>
</feature>
<comment type="caution">
    <text evidence="2">The sequence shown here is derived from an EMBL/GenBank/DDBJ whole genome shotgun (WGS) entry which is preliminary data.</text>
</comment>
<feature type="region of interest" description="Disordered" evidence="1">
    <location>
        <begin position="1"/>
        <end position="24"/>
    </location>
</feature>